<sequence>MVEEKKDKNMLDEKNIKELKDDELKNKILDINGLQLCKIGEMSYYYFINTSMDLIQLIEENNFFEKLNSNKEKEIIKTIFEHVTNTFIKLNTRMNECEIENEINILLDMREQLYNILKSIRGYKIELFYIKDYMDYYMMKSIGEKEYNNMLVNQNELALIINKIEKVLADNINNHITFINIVSNILEILPFRMSKYKYFDVIKETLSRNLREYPTDLVESEIEYYKMIFDSSIMGDYGVMFDDYFTNIQLFKNIDYKSLSIDEMEEQFDEIFKLILEFEEIEMFIMTLGMLINRLISMLLIISKSTLDIIDSNKLYSIWEKQERNFDKQSMSRLKKLTDKAFINAEKDLVQYVKYFETLNNEALRRPDFLDEELNKKLLFTNKVLTFYNDTSLVEYEKLFPEDVEIIKEYYLKQLIDSLIQYINRSISTMDNIERKLRMRRLLSAMELPFKDIDEFISYIAYSLDERVVSKEEILFIIEILNNWLDSREEGQ</sequence>
<evidence type="ECO:0000313" key="2">
    <source>
        <dbReference type="Proteomes" id="UP000294567"/>
    </source>
</evidence>
<dbReference type="AlphaFoldDB" id="A0A4R3KZ81"/>
<accession>A0A4R3KZ81</accession>
<dbReference type="RefSeq" id="WP_132025673.1">
    <property type="nucleotide sequence ID" value="NZ_CP068564.1"/>
</dbReference>
<reference evidence="1 2" key="1">
    <citation type="submission" date="2019-03" db="EMBL/GenBank/DDBJ databases">
        <title>Genomic Encyclopedia of Type Strains, Phase IV (KMG-IV): sequencing the most valuable type-strain genomes for metagenomic binning, comparative biology and taxonomic classification.</title>
        <authorList>
            <person name="Goeker M."/>
        </authorList>
    </citation>
    <scope>NUCLEOTIDE SEQUENCE [LARGE SCALE GENOMIC DNA]</scope>
    <source>
        <strain evidence="1 2">DSM 26752</strain>
    </source>
</reference>
<dbReference type="Proteomes" id="UP000294567">
    <property type="component" value="Unassembled WGS sequence"/>
</dbReference>
<protein>
    <submittedName>
        <fullName evidence="1">Uncharacterized protein</fullName>
    </submittedName>
</protein>
<comment type="caution">
    <text evidence="1">The sequence shown here is derived from an EMBL/GenBank/DDBJ whole genome shotgun (WGS) entry which is preliminary data.</text>
</comment>
<proteinExistence type="predicted"/>
<name>A0A4R3KZ81_9FIRM</name>
<keyword evidence="2" id="KW-1185">Reference proteome</keyword>
<gene>
    <name evidence="1" type="ORF">EDD65_10225</name>
</gene>
<dbReference type="EMBL" id="SMAE01000002">
    <property type="protein sequence ID" value="TCS91099.1"/>
    <property type="molecule type" value="Genomic_DNA"/>
</dbReference>
<evidence type="ECO:0000313" key="1">
    <source>
        <dbReference type="EMBL" id="TCS91099.1"/>
    </source>
</evidence>
<organism evidence="1 2">
    <name type="scientific">Keratinibaculum paraultunense</name>
    <dbReference type="NCBI Taxonomy" id="1278232"/>
    <lineage>
        <taxon>Bacteria</taxon>
        <taxon>Bacillati</taxon>
        <taxon>Bacillota</taxon>
        <taxon>Tissierellia</taxon>
        <taxon>Tissierellales</taxon>
        <taxon>Tepidimicrobiaceae</taxon>
        <taxon>Keratinibaculum</taxon>
    </lineage>
</organism>
<dbReference type="OrthoDB" id="1727081at2"/>